<dbReference type="InterPro" id="IPR001279">
    <property type="entry name" value="Metallo-B-lactamas"/>
</dbReference>
<dbReference type="InterPro" id="IPR048933">
    <property type="entry name" value="B_lactamase-like_C"/>
</dbReference>
<dbReference type="InterPro" id="IPR036388">
    <property type="entry name" value="WH-like_DNA-bd_sf"/>
</dbReference>
<organism evidence="2 3">
    <name type="scientific">Aquariibacter lacus</name>
    <dbReference type="NCBI Taxonomy" id="2801332"/>
    <lineage>
        <taxon>Bacteria</taxon>
        <taxon>Pseudomonadati</taxon>
        <taxon>Pseudomonadota</taxon>
        <taxon>Betaproteobacteria</taxon>
        <taxon>Burkholderiales</taxon>
        <taxon>Sphaerotilaceae</taxon>
        <taxon>Aquariibacter</taxon>
    </lineage>
</organism>
<keyword evidence="3" id="KW-1185">Reference proteome</keyword>
<dbReference type="PANTHER" id="PTHR23131:SF4">
    <property type="entry name" value="METALLO-BETA-LACTAMASE SUPERFAMILY POTEIN"/>
    <property type="match status" value="1"/>
</dbReference>
<gene>
    <name evidence="2" type="ORF">JI742_03160</name>
</gene>
<dbReference type="Pfam" id="PF21221">
    <property type="entry name" value="B_lactamase-like_C"/>
    <property type="match status" value="1"/>
</dbReference>
<dbReference type="Gene3D" id="1.10.10.10">
    <property type="entry name" value="Winged helix-like DNA-binding domain superfamily/Winged helix DNA-binding domain"/>
    <property type="match status" value="1"/>
</dbReference>
<name>A0A9X0XCD8_9BURK</name>
<dbReference type="Gene3D" id="3.60.15.10">
    <property type="entry name" value="Ribonuclease Z/Hydroxyacylglutathione hydrolase-like"/>
    <property type="match status" value="1"/>
</dbReference>
<dbReference type="EMBL" id="JAERRA010000001">
    <property type="protein sequence ID" value="MBL0718881.1"/>
    <property type="molecule type" value="Genomic_DNA"/>
</dbReference>
<evidence type="ECO:0000259" key="1">
    <source>
        <dbReference type="SMART" id="SM00849"/>
    </source>
</evidence>
<dbReference type="Proteomes" id="UP000643207">
    <property type="component" value="Unassembled WGS sequence"/>
</dbReference>
<sequence>MPAPNVRLHHPLGDRLPPPGGLLPLAPGLQWLRMPLPFALDHINLWLLDDEAAGQAAWAVVDTGLDDPATRARWQALLDGPLGGRPLSRVIATHMHPDHLGLAHWLCAQHGVPLAISAGDWLSAQRACGAAAPDNRALAAHYARHGVSDEAVLDGIRARSGLYARLVPAVPASYQRLLDGRPLTIGGQAWTPIAGYGHAPEHMALFRPAQAGSPPLLIGGDMMLPRISTNVGVPETEPEADALGLFLDSIERFRALPADTLVLPSHGLPFGRVAGAPAGAGGLHERIDALQAHHAERLAVVEAACRAAPCTAYQLLPLLFRRPLDLHQTSFAMGESIAHLHRLWHAGRLRREADADGVWHFRAA</sequence>
<evidence type="ECO:0000313" key="2">
    <source>
        <dbReference type="EMBL" id="MBL0718881.1"/>
    </source>
</evidence>
<dbReference type="AlphaFoldDB" id="A0A9X0XCD8"/>
<accession>A0A9X0XCD8</accession>
<dbReference type="RefSeq" id="WP_201823930.1">
    <property type="nucleotide sequence ID" value="NZ_JAERRA010000001.1"/>
</dbReference>
<protein>
    <submittedName>
        <fullName evidence="2">MBL fold metallo-hydrolase</fullName>
    </submittedName>
</protein>
<dbReference type="PANTHER" id="PTHR23131">
    <property type="entry name" value="ENDORIBONUCLEASE LACTB2"/>
    <property type="match status" value="1"/>
</dbReference>
<evidence type="ECO:0000313" key="3">
    <source>
        <dbReference type="Proteomes" id="UP000643207"/>
    </source>
</evidence>
<dbReference type="InterPro" id="IPR036866">
    <property type="entry name" value="RibonucZ/Hydroxyglut_hydro"/>
</dbReference>
<dbReference type="InterPro" id="IPR050662">
    <property type="entry name" value="Sec-metab_biosynth-thioest"/>
</dbReference>
<dbReference type="Pfam" id="PF00753">
    <property type="entry name" value="Lactamase_B"/>
    <property type="match status" value="1"/>
</dbReference>
<proteinExistence type="predicted"/>
<dbReference type="SMART" id="SM00849">
    <property type="entry name" value="Lactamase_B"/>
    <property type="match status" value="1"/>
</dbReference>
<feature type="domain" description="Metallo-beta-lactamase" evidence="1">
    <location>
        <begin position="42"/>
        <end position="266"/>
    </location>
</feature>
<comment type="caution">
    <text evidence="2">The sequence shown here is derived from an EMBL/GenBank/DDBJ whole genome shotgun (WGS) entry which is preliminary data.</text>
</comment>
<dbReference type="SUPFAM" id="SSF56281">
    <property type="entry name" value="Metallo-hydrolase/oxidoreductase"/>
    <property type="match status" value="1"/>
</dbReference>
<reference evidence="2 3" key="1">
    <citation type="submission" date="2021-01" db="EMBL/GenBank/DDBJ databases">
        <title>Piscinibacter sp. Jin2 Genome sequencing and assembly.</title>
        <authorList>
            <person name="Kim I."/>
        </authorList>
    </citation>
    <scope>NUCLEOTIDE SEQUENCE [LARGE SCALE GENOMIC DNA]</scope>
    <source>
        <strain evidence="2 3">Jin2</strain>
    </source>
</reference>